<accession>E8MAH5</accession>
<dbReference type="Proteomes" id="UP000006228">
    <property type="component" value="Unassembled WGS sequence"/>
</dbReference>
<keyword evidence="1" id="KW-1133">Transmembrane helix</keyword>
<organism evidence="2 3">
    <name type="scientific">Vibrio sinaloensis DSM 21326</name>
    <dbReference type="NCBI Taxonomy" id="945550"/>
    <lineage>
        <taxon>Bacteria</taxon>
        <taxon>Pseudomonadati</taxon>
        <taxon>Pseudomonadota</taxon>
        <taxon>Gammaproteobacteria</taxon>
        <taxon>Vibrionales</taxon>
        <taxon>Vibrionaceae</taxon>
        <taxon>Vibrio</taxon>
        <taxon>Vibrio oreintalis group</taxon>
    </lineage>
</organism>
<sequence>MYAFSLSGKNFWVRLQIFLMVIEKALAFIIKGEAYWIGKIDQPKHTLTKNSALLPVKAKLYELHDIDKIQVHHSTQ</sequence>
<dbReference type="AlphaFoldDB" id="E8MAH5"/>
<dbReference type="GeneID" id="95570574"/>
<reference evidence="2 3" key="1">
    <citation type="journal article" date="2012" name="Int. J. Syst. Evol. Microbiol.">
        <title>Vibrio caribbeanicus sp. nov., isolated from the marine sponge Scleritoderma cyanea.</title>
        <authorList>
            <person name="Hoffmann M."/>
            <person name="Monday S.R."/>
            <person name="Allard M.W."/>
            <person name="Strain E.A."/>
            <person name="Whittaker P."/>
            <person name="Naum M."/>
            <person name="McCarthy P.J."/>
            <person name="Lopez J.V."/>
            <person name="Fischer M."/>
            <person name="Brown E.W."/>
        </authorList>
    </citation>
    <scope>NUCLEOTIDE SEQUENCE [LARGE SCALE GENOMIC DNA]</scope>
    <source>
        <strain evidence="3">DSMZ 21326</strain>
    </source>
</reference>
<dbReference type="EMBL" id="AEVT01000093">
    <property type="protein sequence ID" value="EGA69124.1"/>
    <property type="molecule type" value="Genomic_DNA"/>
</dbReference>
<feature type="transmembrane region" description="Helical" evidence="1">
    <location>
        <begin position="12"/>
        <end position="30"/>
    </location>
</feature>
<keyword evidence="1" id="KW-0472">Membrane</keyword>
<keyword evidence="1" id="KW-0812">Transmembrane</keyword>
<evidence type="ECO:0000256" key="1">
    <source>
        <dbReference type="SAM" id="Phobius"/>
    </source>
</evidence>
<protein>
    <submittedName>
        <fullName evidence="2">Uncharacterized protein</fullName>
    </submittedName>
</protein>
<evidence type="ECO:0000313" key="2">
    <source>
        <dbReference type="EMBL" id="EGA69124.1"/>
    </source>
</evidence>
<proteinExistence type="predicted"/>
<comment type="caution">
    <text evidence="2">The sequence shown here is derived from an EMBL/GenBank/DDBJ whole genome shotgun (WGS) entry which is preliminary data.</text>
</comment>
<gene>
    <name evidence="2" type="ORF">VISI1226_07453</name>
</gene>
<dbReference type="RefSeq" id="WP_008079379.1">
    <property type="nucleotide sequence ID" value="NZ_AEVT01000093.1"/>
</dbReference>
<evidence type="ECO:0000313" key="3">
    <source>
        <dbReference type="Proteomes" id="UP000006228"/>
    </source>
</evidence>
<name>E8MAH5_PHOS4</name>